<evidence type="ECO:0000259" key="1">
    <source>
        <dbReference type="Pfam" id="PF00534"/>
    </source>
</evidence>
<keyword evidence="4" id="KW-1185">Reference proteome</keyword>
<reference evidence="3 4" key="1">
    <citation type="journal article" date="2015" name="Genome Announc.">
        <title>Expanding the biotechnology potential of lactobacilli through comparative genomics of 213 strains and associated genera.</title>
        <authorList>
            <person name="Sun Z."/>
            <person name="Harris H.M."/>
            <person name="McCann A."/>
            <person name="Guo C."/>
            <person name="Argimon S."/>
            <person name="Zhang W."/>
            <person name="Yang X."/>
            <person name="Jeffery I.B."/>
            <person name="Cooney J.C."/>
            <person name="Kagawa T.F."/>
            <person name="Liu W."/>
            <person name="Song Y."/>
            <person name="Salvetti E."/>
            <person name="Wrobel A."/>
            <person name="Rasinkangas P."/>
            <person name="Parkhill J."/>
            <person name="Rea M.C."/>
            <person name="O'Sullivan O."/>
            <person name="Ritari J."/>
            <person name="Douillard F.P."/>
            <person name="Paul Ross R."/>
            <person name="Yang R."/>
            <person name="Briner A.E."/>
            <person name="Felis G.E."/>
            <person name="de Vos W.M."/>
            <person name="Barrangou R."/>
            <person name="Klaenhammer T.R."/>
            <person name="Caufield P.W."/>
            <person name="Cui Y."/>
            <person name="Zhang H."/>
            <person name="O'Toole P.W."/>
        </authorList>
    </citation>
    <scope>NUCLEOTIDE SEQUENCE [LARGE SCALE GENOMIC DNA]</scope>
    <source>
        <strain evidence="3 4">DSM 20623</strain>
    </source>
</reference>
<dbReference type="EMBL" id="JQBS01000032">
    <property type="protein sequence ID" value="KRN56318.1"/>
    <property type="molecule type" value="Genomic_DNA"/>
</dbReference>
<proteinExistence type="predicted"/>
<dbReference type="AlphaFoldDB" id="A0A0R2HV64"/>
<dbReference type="GeneID" id="89588618"/>
<dbReference type="GO" id="GO:0016758">
    <property type="term" value="F:hexosyltransferase activity"/>
    <property type="evidence" value="ECO:0007669"/>
    <property type="project" value="TreeGrafter"/>
</dbReference>
<evidence type="ECO:0000313" key="3">
    <source>
        <dbReference type="EMBL" id="KRN56318.1"/>
    </source>
</evidence>
<dbReference type="Pfam" id="PF13439">
    <property type="entry name" value="Glyco_transf_4"/>
    <property type="match status" value="1"/>
</dbReference>
<sequence length="389" mass="43822">MNIGIFTDTYFPQVSGVATSIRTLKEELEKLGHQVTIFTTTDPSAPDNEENIIRLSSIPFFSFKDRRIAIRGAYLALRKAKALELDIIHTHTEFSLGLTGKYIAHSLDIPHVHTYHTMYEDYLHYIANGKVVRPTHVKVVSRYFCNRTVGVIAPSKRVLDQLRHYGVLRNIEIIPTGVSLEKFDSTHPVNIRQELGLEEDETIILSLSRLSKEKNTEAIIKAMPAVLLEKPNVKLVIVGDGPYRQTLEELSAKLTIDKSVLFLGEKQSDEVGAYYQMANLFVSASESESQGLTYIEAIASGTEIVVKDNEYTRSLVRSGQFGVVFQKDEDLADAIINTLNTTFTTEQAERDELLYDISATAFGKRVADFYSESDELYQCEKKNQIKLAK</sequence>
<dbReference type="InterPro" id="IPR001296">
    <property type="entry name" value="Glyco_trans_1"/>
</dbReference>
<dbReference type="Gene3D" id="3.40.50.2000">
    <property type="entry name" value="Glycogen Phosphorylase B"/>
    <property type="match status" value="2"/>
</dbReference>
<evidence type="ECO:0000259" key="2">
    <source>
        <dbReference type="Pfam" id="PF13439"/>
    </source>
</evidence>
<dbReference type="Proteomes" id="UP000051658">
    <property type="component" value="Unassembled WGS sequence"/>
</dbReference>
<dbReference type="PANTHER" id="PTHR45947:SF3">
    <property type="entry name" value="SULFOQUINOVOSYL TRANSFERASE SQD2"/>
    <property type="match status" value="1"/>
</dbReference>
<evidence type="ECO:0008006" key="5">
    <source>
        <dbReference type="Google" id="ProtNLM"/>
    </source>
</evidence>
<gene>
    <name evidence="3" type="ORF">IV74_GL001431</name>
</gene>
<dbReference type="Pfam" id="PF00534">
    <property type="entry name" value="Glycos_transf_1"/>
    <property type="match status" value="1"/>
</dbReference>
<dbReference type="FunFam" id="3.40.50.2000:FF:000136">
    <property type="entry name" value="Glycosyl transferase, group 1"/>
    <property type="match status" value="1"/>
</dbReference>
<evidence type="ECO:0000313" key="4">
    <source>
        <dbReference type="Proteomes" id="UP000051658"/>
    </source>
</evidence>
<feature type="domain" description="Glycosyl transferase family 1" evidence="1">
    <location>
        <begin position="191"/>
        <end position="341"/>
    </location>
</feature>
<dbReference type="PATRIC" id="fig|1449336.4.peg.1461"/>
<dbReference type="CDD" id="cd03817">
    <property type="entry name" value="GT4_UGDG-like"/>
    <property type="match status" value="1"/>
</dbReference>
<dbReference type="SUPFAM" id="SSF53756">
    <property type="entry name" value="UDP-Glycosyltransferase/glycogen phosphorylase"/>
    <property type="match status" value="1"/>
</dbReference>
<name>A0A0R2HV64_CARDV</name>
<organism evidence="3 4">
    <name type="scientific">Carnobacterium divergens DSM 20623</name>
    <dbReference type="NCBI Taxonomy" id="1449336"/>
    <lineage>
        <taxon>Bacteria</taxon>
        <taxon>Bacillati</taxon>
        <taxon>Bacillota</taxon>
        <taxon>Bacilli</taxon>
        <taxon>Lactobacillales</taxon>
        <taxon>Carnobacteriaceae</taxon>
        <taxon>Carnobacterium</taxon>
    </lineage>
</organism>
<accession>A0A0R2HV64</accession>
<dbReference type="eggNOG" id="COG0438">
    <property type="taxonomic scope" value="Bacteria"/>
</dbReference>
<dbReference type="InterPro" id="IPR050194">
    <property type="entry name" value="Glycosyltransferase_grp1"/>
</dbReference>
<dbReference type="PANTHER" id="PTHR45947">
    <property type="entry name" value="SULFOQUINOVOSYL TRANSFERASE SQD2"/>
    <property type="match status" value="1"/>
</dbReference>
<comment type="caution">
    <text evidence="3">The sequence shown here is derived from an EMBL/GenBank/DDBJ whole genome shotgun (WGS) entry which is preliminary data.</text>
</comment>
<protein>
    <recommendedName>
        <fullName evidence="5">Glycosyltransferase</fullName>
    </recommendedName>
</protein>
<feature type="domain" description="Glycosyltransferase subfamily 4-like N-terminal" evidence="2">
    <location>
        <begin position="14"/>
        <end position="181"/>
    </location>
</feature>
<dbReference type="InterPro" id="IPR028098">
    <property type="entry name" value="Glyco_trans_4-like_N"/>
</dbReference>
<dbReference type="RefSeq" id="WP_034570327.1">
    <property type="nucleotide sequence ID" value="NZ_JQBS01000032.1"/>
</dbReference>